<sequence length="163" mass="18445">MWSSQHKIDPESEEAMAEVASELWPPSPYLFHVFSSRTGLWEERPFLRDGEAAGTIGDVGLGKPLQSAYWGQALYVLCSNSFILRISLSKDEYQVIRIPADADVKSIGKSEKGLYIAGYADDSCLKVWVLNESCHEHEWVLRHNKELRLELPLCYLNKQSCGP</sequence>
<dbReference type="AlphaFoldDB" id="A0A9W8CDC3"/>
<dbReference type="EMBL" id="MU629994">
    <property type="protein sequence ID" value="KAJ1254573.1"/>
    <property type="molecule type" value="Genomic_DNA"/>
</dbReference>
<dbReference type="Proteomes" id="UP001164776">
    <property type="component" value="Unassembled WGS sequence"/>
</dbReference>
<evidence type="ECO:0008006" key="3">
    <source>
        <dbReference type="Google" id="ProtNLM"/>
    </source>
</evidence>
<comment type="caution">
    <text evidence="1">The sequence shown here is derived from an EMBL/GenBank/DDBJ whole genome shotgun (WGS) entry which is preliminary data.</text>
</comment>
<reference evidence="1 2" key="1">
    <citation type="submission" date="2022-10" db="EMBL/GenBank/DDBJ databases">
        <title>WGS assembly of Paspalum vaginatum 540-79.</title>
        <authorList>
            <person name="Sun G."/>
            <person name="Wase N."/>
            <person name="Shu S."/>
            <person name="Jenkins J."/>
            <person name="Zhou B."/>
            <person name="Torres-Rodriguez J."/>
            <person name="Chen C."/>
            <person name="Sandor L."/>
            <person name="Plott C."/>
            <person name="Yoshinga Y."/>
            <person name="Daum C."/>
            <person name="Qi P."/>
            <person name="Barry K."/>
            <person name="Lipzen A."/>
            <person name="Berry L."/>
            <person name="Pedersen C."/>
            <person name="Gottilla T."/>
            <person name="Foltz A."/>
            <person name="Yu H."/>
            <person name="O'Malley R."/>
            <person name="Zhang C."/>
            <person name="Devos K."/>
            <person name="Sigmon B."/>
            <person name="Yu B."/>
            <person name="Obata T."/>
            <person name="Schmutz J."/>
            <person name="Schnable J."/>
        </authorList>
    </citation>
    <scope>NUCLEOTIDE SEQUENCE [LARGE SCALE GENOMIC DNA]</scope>
    <source>
        <strain evidence="2">cv. 540-79</strain>
    </source>
</reference>
<evidence type="ECO:0000313" key="1">
    <source>
        <dbReference type="EMBL" id="KAJ1254573.1"/>
    </source>
</evidence>
<accession>A0A9W8CDC3</accession>
<proteinExistence type="predicted"/>
<dbReference type="PANTHER" id="PTHR34591">
    <property type="entry name" value="OS03G0653100 PROTEIN-RELATED"/>
    <property type="match status" value="1"/>
</dbReference>
<keyword evidence="2" id="KW-1185">Reference proteome</keyword>
<gene>
    <name evidence="1" type="ORF">BS78_K029500</name>
</gene>
<dbReference type="OrthoDB" id="690186at2759"/>
<organism evidence="1 2">
    <name type="scientific">Paspalum vaginatum</name>
    <name type="common">seashore paspalum</name>
    <dbReference type="NCBI Taxonomy" id="158149"/>
    <lineage>
        <taxon>Eukaryota</taxon>
        <taxon>Viridiplantae</taxon>
        <taxon>Streptophyta</taxon>
        <taxon>Embryophyta</taxon>
        <taxon>Tracheophyta</taxon>
        <taxon>Spermatophyta</taxon>
        <taxon>Magnoliopsida</taxon>
        <taxon>Liliopsida</taxon>
        <taxon>Poales</taxon>
        <taxon>Poaceae</taxon>
        <taxon>PACMAD clade</taxon>
        <taxon>Panicoideae</taxon>
        <taxon>Andropogonodae</taxon>
        <taxon>Paspaleae</taxon>
        <taxon>Paspalinae</taxon>
        <taxon>Paspalum</taxon>
    </lineage>
</organism>
<protein>
    <recommendedName>
        <fullName evidence="3">F-box associated domain-containing protein</fullName>
    </recommendedName>
</protein>
<name>A0A9W8CDC3_9POAL</name>
<dbReference type="EMBL" id="MU629994">
    <property type="protein sequence ID" value="KAJ1254572.1"/>
    <property type="molecule type" value="Genomic_DNA"/>
</dbReference>
<evidence type="ECO:0000313" key="2">
    <source>
        <dbReference type="Proteomes" id="UP001164776"/>
    </source>
</evidence>